<dbReference type="InterPro" id="IPR027417">
    <property type="entry name" value="P-loop_NTPase"/>
</dbReference>
<dbReference type="SUPFAM" id="SSF52540">
    <property type="entry name" value="P-loop containing nucleoside triphosphate hydrolases"/>
    <property type="match status" value="1"/>
</dbReference>
<dbReference type="EMBL" id="GG662648">
    <property type="protein sequence ID" value="EAR98751.2"/>
    <property type="molecule type" value="Genomic_DNA"/>
</dbReference>
<evidence type="ECO:0000259" key="7">
    <source>
        <dbReference type="PROSITE" id="PS51715"/>
    </source>
</evidence>
<dbReference type="InterPro" id="IPR003191">
    <property type="entry name" value="Guanylate-bd/ATL_C"/>
</dbReference>
<feature type="compositionally biased region" description="Low complexity" evidence="6">
    <location>
        <begin position="1591"/>
        <end position="1600"/>
    </location>
</feature>
<keyword evidence="5" id="KW-0175">Coiled coil</keyword>
<comment type="similarity">
    <text evidence="4">Belongs to the TRAFAC class dynamin-like GTPase superfamily. GB1/RHD3 GTPase family.</text>
</comment>
<feature type="compositionally biased region" description="Polar residues" evidence="6">
    <location>
        <begin position="1537"/>
        <end position="1554"/>
    </location>
</feature>
<dbReference type="InParanoid" id="Q23QE6"/>
<evidence type="ECO:0000256" key="3">
    <source>
        <dbReference type="ARBA" id="ARBA00023134"/>
    </source>
</evidence>
<keyword evidence="3" id="KW-0342">GTP-binding</keyword>
<organism evidence="8 9">
    <name type="scientific">Tetrahymena thermophila (strain SB210)</name>
    <dbReference type="NCBI Taxonomy" id="312017"/>
    <lineage>
        <taxon>Eukaryota</taxon>
        <taxon>Sar</taxon>
        <taxon>Alveolata</taxon>
        <taxon>Ciliophora</taxon>
        <taxon>Intramacronucleata</taxon>
        <taxon>Oligohymenophorea</taxon>
        <taxon>Hymenostomatida</taxon>
        <taxon>Tetrahymenina</taxon>
        <taxon>Tetrahymenidae</taxon>
        <taxon>Tetrahymena</taxon>
    </lineage>
</organism>
<feature type="coiled-coil region" evidence="5">
    <location>
        <begin position="906"/>
        <end position="1220"/>
    </location>
</feature>
<sequence length="1654" mass="194067">MSSAYREEAIPFITYNSEQRKYQLCEEAVQIIKQVPKPIGIVSVAGAYRTGKSYLLNRMILNRSGGFGVGPTVNPCTKGIWVWGTPIKGQTPEGDPVNVLIMDSEGIGSTDEDQTHDTRVFSLAILLASNFIYNSMGAIDENALNNLSLVVNLTKNIHIKSTDGDELDQEEYSKYFPSFFWVIRDFSLQLVDTEGDPITSNEYLERALSEQKGYSDEVESKNRIRRLLKTFFQQRECMTLVRPLVNEQNLQKLDKMELDDLRPEFFEQVIQLRKKILQRIKPKNLNGKLLNGEMIMTLCDSYVRAINNGAVPNIENAWTYVCKDECYKASQKAFESYEKTIKEMIGSKIPTTNDEIKIAHRTAKETALEIFKKRAIGDVSKEHLEELNKKMKARVQQIRATNEKESYQECQNFINREFATIDRKLKSNQYKRFSDFESDIKLFYSFLVNHGPITVNRNVIFLEFLQRSINEAANIFVKNLEQEVDIQRSCNSEVQRRNETELVELRKKTDNERVLLERKVEQLLKEKDSIATDKVKNERAVKEIEEEKQKMEKEYKELLNSERVELNDQINNLRNKSKITEETLKKVERELLLKESSFQKEKALLEQRAQHFEKLCEEYLAKDKATENMMQSTHSGFNTQMKEQQTKYERIIKELENKLTNLKESNFELNEKISNQSQNFSQEVETLQTRERGLLRQIEELQTEISSTKKQLSEASTNGLKNLGDLKEQFNNETNDLKIQNTQLQEELSKTLDKHKQDVSELRKREALLQQQIEFVRHELDESRSQLVEAKKAHESTLQALEINNMGDEESGQKQILELKDTHMKQIRAMEAEALSQKKTLQSQIDALNKELSDLELKYKVSIHDYETEVKTLSDQLTESQAIRTQLSTKLSESEEMLKLSSKDMEKKFIQKIRELEDTNEAIKDRSQSEIRENQAKSEESLQQLKNMFEIERETLEKRLIEEKEKREKSYNQVVEEYEQKLREEQAALEEEIENLRDDIKDYEIQVINMQGQYEHELDLKQKTIENLEKMLQETKAQLLSSQASYQSQLEQQMASYNADRKELQQKYETVQKNLQLSDNKILTLTQKLESSEASYENKKKELAQLKQDNIIERQALEEKLEETRKKYQELSDEHLQTKINSEKSIALSSQQNEFYQKKVQELQVALESSTQRFEERLKTSKAEWAQETLEKIQNLQDEKVNLESKINALKKSTKEFETQYQKRVTDLEKEKAIYVEKLQYTESKLKETEDKYMIETEQLKDQLSKAKEFTSTEKKMLIQEIEKLKSQNVQLDNEKHELNTSYERDKVLWEGKFSFLQQQKEQAKQDLIEAQKKFEQTLTHLQKQRQNEKNEREQSVSDMLMQIERKYQTQISELQETSNTKLSAANQKITKLEAELKNSLDQTMMESRQKNSNAIFTEKRLAELLESEKKLSSELDIIRKEREAEKTEAQRKLDQERETLKTKMLQIEEKFREAEKKRNTLIFEHEKERAKWNLEKDHLLNQKNELQENLNKIEKKKEILLRENERLKNDSRQSRRQMMNANQPSFLNMSRNMGSERKSPMRSARSRERSSLNDYSYANNSVDCGEDNGSSDNNTNNILENLNLNSSRENQPIQNTPPANGFKSFMQVLQEKSGLNNENKPPVSPSKKENVLI</sequence>
<evidence type="ECO:0000256" key="2">
    <source>
        <dbReference type="ARBA" id="ARBA00022801"/>
    </source>
</evidence>
<dbReference type="eggNOG" id="KOG2037">
    <property type="taxonomic scope" value="Eukaryota"/>
</dbReference>
<evidence type="ECO:0000256" key="1">
    <source>
        <dbReference type="ARBA" id="ARBA00022741"/>
    </source>
</evidence>
<evidence type="ECO:0000256" key="5">
    <source>
        <dbReference type="SAM" id="Coils"/>
    </source>
</evidence>
<dbReference type="Pfam" id="PF02841">
    <property type="entry name" value="GBP_C"/>
    <property type="match status" value="1"/>
</dbReference>
<dbReference type="KEGG" id="tet:TTHERM_01211770"/>
<evidence type="ECO:0000313" key="8">
    <source>
        <dbReference type="EMBL" id="EAR98751.2"/>
    </source>
</evidence>
<gene>
    <name evidence="8" type="ORF">TTHERM_01211770</name>
</gene>
<dbReference type="SUPFAM" id="SSF48340">
    <property type="entry name" value="Interferon-induced guanylate-binding protein 1 (GBP1), C-terminal domain"/>
    <property type="match status" value="1"/>
</dbReference>
<feature type="region of interest" description="Disordered" evidence="6">
    <location>
        <begin position="1525"/>
        <end position="1600"/>
    </location>
</feature>
<evidence type="ECO:0000256" key="4">
    <source>
        <dbReference type="PROSITE-ProRule" id="PRU01052"/>
    </source>
</evidence>
<feature type="coiled-coil region" evidence="5">
    <location>
        <begin position="506"/>
        <end position="804"/>
    </location>
</feature>
<dbReference type="GO" id="GO:0005525">
    <property type="term" value="F:GTP binding"/>
    <property type="evidence" value="ECO:0007669"/>
    <property type="project" value="UniProtKB-KW"/>
</dbReference>
<feature type="compositionally biased region" description="Basic and acidic residues" evidence="6">
    <location>
        <begin position="1525"/>
        <end position="1534"/>
    </location>
</feature>
<feature type="domain" description="GB1/RHD3-type G" evidence="7">
    <location>
        <begin position="36"/>
        <end position="284"/>
    </location>
</feature>
<name>Q23QE6_TETTS</name>
<feature type="compositionally biased region" description="Basic and acidic residues" evidence="6">
    <location>
        <begin position="1555"/>
        <end position="1572"/>
    </location>
</feature>
<evidence type="ECO:0000256" key="6">
    <source>
        <dbReference type="SAM" id="MobiDB-lite"/>
    </source>
</evidence>
<keyword evidence="2" id="KW-0378">Hydrolase</keyword>
<dbReference type="InterPro" id="IPR030386">
    <property type="entry name" value="G_GB1_RHD3_dom"/>
</dbReference>
<reference evidence="9" key="1">
    <citation type="journal article" date="2006" name="PLoS Biol.">
        <title>Macronuclear genome sequence of the ciliate Tetrahymena thermophila, a model eukaryote.</title>
        <authorList>
            <person name="Eisen J.A."/>
            <person name="Coyne R.S."/>
            <person name="Wu M."/>
            <person name="Wu D."/>
            <person name="Thiagarajan M."/>
            <person name="Wortman J.R."/>
            <person name="Badger J.H."/>
            <person name="Ren Q."/>
            <person name="Amedeo P."/>
            <person name="Jones K.M."/>
            <person name="Tallon L.J."/>
            <person name="Delcher A.L."/>
            <person name="Salzberg S.L."/>
            <person name="Silva J.C."/>
            <person name="Haas B.J."/>
            <person name="Majoros W.H."/>
            <person name="Farzad M."/>
            <person name="Carlton J.M."/>
            <person name="Smith R.K. Jr."/>
            <person name="Garg J."/>
            <person name="Pearlman R.E."/>
            <person name="Karrer K.M."/>
            <person name="Sun L."/>
            <person name="Manning G."/>
            <person name="Elde N.C."/>
            <person name="Turkewitz A.P."/>
            <person name="Asai D.J."/>
            <person name="Wilkes D.E."/>
            <person name="Wang Y."/>
            <person name="Cai H."/>
            <person name="Collins K."/>
            <person name="Stewart B.A."/>
            <person name="Lee S.R."/>
            <person name="Wilamowska K."/>
            <person name="Weinberg Z."/>
            <person name="Ruzzo W.L."/>
            <person name="Wloga D."/>
            <person name="Gaertig J."/>
            <person name="Frankel J."/>
            <person name="Tsao C.-C."/>
            <person name="Gorovsky M.A."/>
            <person name="Keeling P.J."/>
            <person name="Waller R.F."/>
            <person name="Patron N.J."/>
            <person name="Cherry J.M."/>
            <person name="Stover N.A."/>
            <person name="Krieger C.J."/>
            <person name="del Toro C."/>
            <person name="Ryder H.F."/>
            <person name="Williamson S.C."/>
            <person name="Barbeau R.A."/>
            <person name="Hamilton E.P."/>
            <person name="Orias E."/>
        </authorList>
    </citation>
    <scope>NUCLEOTIDE SEQUENCE [LARGE SCALE GENOMIC DNA]</scope>
    <source>
        <strain evidence="9">SB210</strain>
    </source>
</reference>
<accession>Q23QE6</accession>
<feature type="region of interest" description="Disordered" evidence="6">
    <location>
        <begin position="1632"/>
        <end position="1654"/>
    </location>
</feature>
<feature type="compositionally biased region" description="Polar residues" evidence="6">
    <location>
        <begin position="1573"/>
        <end position="1583"/>
    </location>
</feature>
<dbReference type="Gene3D" id="3.40.50.300">
    <property type="entry name" value="P-loop containing nucleotide triphosphate hydrolases"/>
    <property type="match status" value="1"/>
</dbReference>
<dbReference type="HOGENOM" id="CLU_244258_0_0_1"/>
<keyword evidence="9" id="KW-1185">Reference proteome</keyword>
<dbReference type="PANTHER" id="PTHR10751">
    <property type="entry name" value="GUANYLATE BINDING PROTEIN"/>
    <property type="match status" value="1"/>
</dbReference>
<proteinExistence type="inferred from homology"/>
<dbReference type="CDD" id="cd01851">
    <property type="entry name" value="GBP"/>
    <property type="match status" value="1"/>
</dbReference>
<dbReference type="Pfam" id="PF02263">
    <property type="entry name" value="GBP"/>
    <property type="match status" value="1"/>
</dbReference>
<dbReference type="FunFam" id="3.40.50.300:FF:001470">
    <property type="entry name" value="Interferon-induced guanylate-binding protein 1"/>
    <property type="match status" value="1"/>
</dbReference>
<dbReference type="InterPro" id="IPR015894">
    <property type="entry name" value="Guanylate-bd_N"/>
</dbReference>
<feature type="coiled-coil region" evidence="5">
    <location>
        <begin position="831"/>
        <end position="858"/>
    </location>
</feature>
<dbReference type="Proteomes" id="UP000009168">
    <property type="component" value="Unassembled WGS sequence"/>
</dbReference>
<keyword evidence="1" id="KW-0547">Nucleotide-binding</keyword>
<dbReference type="GO" id="GO:0003924">
    <property type="term" value="F:GTPase activity"/>
    <property type="evidence" value="ECO:0007669"/>
    <property type="project" value="InterPro"/>
</dbReference>
<dbReference type="InterPro" id="IPR036543">
    <property type="entry name" value="Guanylate-bd_C_sf"/>
</dbReference>
<evidence type="ECO:0000313" key="9">
    <source>
        <dbReference type="Proteomes" id="UP000009168"/>
    </source>
</evidence>
<dbReference type="Gene3D" id="1.20.1000.10">
    <property type="entry name" value="Guanylate-binding protein, C-terminal domain"/>
    <property type="match status" value="1"/>
</dbReference>
<dbReference type="GeneID" id="7842316"/>
<dbReference type="PROSITE" id="PS51715">
    <property type="entry name" value="G_GB1_RHD3"/>
    <property type="match status" value="1"/>
</dbReference>
<dbReference type="RefSeq" id="XP_001018996.2">
    <property type="nucleotide sequence ID" value="XM_001018996.2"/>
</dbReference>
<protein>
    <submittedName>
        <fullName evidence="8">Amine-terminal domain guanylate-binding protein</fullName>
    </submittedName>
</protein>
<dbReference type="OrthoDB" id="312156at2759"/>